<name>A0A0A9GA95_ARUDO</name>
<protein>
    <submittedName>
        <fullName evidence="1">Uncharacterized protein</fullName>
    </submittedName>
</protein>
<reference evidence="1" key="2">
    <citation type="journal article" date="2015" name="Data Brief">
        <title>Shoot transcriptome of the giant reed, Arundo donax.</title>
        <authorList>
            <person name="Barrero R.A."/>
            <person name="Guerrero F.D."/>
            <person name="Moolhuijzen P."/>
            <person name="Goolsby J.A."/>
            <person name="Tidwell J."/>
            <person name="Bellgard S.E."/>
            <person name="Bellgard M.I."/>
        </authorList>
    </citation>
    <scope>NUCLEOTIDE SEQUENCE</scope>
    <source>
        <tissue evidence="1">Shoot tissue taken approximately 20 cm above the soil surface</tissue>
    </source>
</reference>
<sequence length="75" mass="8911">MDEHMWVHLPNCVQDHVPWTLSHHTLVHQSLELEHAVDNQQLIILDMEILYLNSLKSRCDGLELKRDIERLSIIF</sequence>
<dbReference type="AlphaFoldDB" id="A0A0A9GA95"/>
<proteinExistence type="predicted"/>
<dbReference type="EMBL" id="GBRH01176489">
    <property type="protein sequence ID" value="JAE21407.1"/>
    <property type="molecule type" value="Transcribed_RNA"/>
</dbReference>
<accession>A0A0A9GA95</accession>
<reference evidence="1" key="1">
    <citation type="submission" date="2014-09" db="EMBL/GenBank/DDBJ databases">
        <authorList>
            <person name="Magalhaes I.L.F."/>
            <person name="Oliveira U."/>
            <person name="Santos F.R."/>
            <person name="Vidigal T.H.D.A."/>
            <person name="Brescovit A.D."/>
            <person name="Santos A.J."/>
        </authorList>
    </citation>
    <scope>NUCLEOTIDE SEQUENCE</scope>
    <source>
        <tissue evidence="1">Shoot tissue taken approximately 20 cm above the soil surface</tissue>
    </source>
</reference>
<evidence type="ECO:0000313" key="1">
    <source>
        <dbReference type="EMBL" id="JAE21407.1"/>
    </source>
</evidence>
<organism evidence="1">
    <name type="scientific">Arundo donax</name>
    <name type="common">Giant reed</name>
    <name type="synonym">Donax arundinaceus</name>
    <dbReference type="NCBI Taxonomy" id="35708"/>
    <lineage>
        <taxon>Eukaryota</taxon>
        <taxon>Viridiplantae</taxon>
        <taxon>Streptophyta</taxon>
        <taxon>Embryophyta</taxon>
        <taxon>Tracheophyta</taxon>
        <taxon>Spermatophyta</taxon>
        <taxon>Magnoliopsida</taxon>
        <taxon>Liliopsida</taxon>
        <taxon>Poales</taxon>
        <taxon>Poaceae</taxon>
        <taxon>PACMAD clade</taxon>
        <taxon>Arundinoideae</taxon>
        <taxon>Arundineae</taxon>
        <taxon>Arundo</taxon>
    </lineage>
</organism>